<dbReference type="Proteomes" id="UP000289886">
    <property type="component" value="Unassembled WGS sequence"/>
</dbReference>
<dbReference type="EMBL" id="SCEB01000076">
    <property type="protein sequence ID" value="RXN01161.1"/>
    <property type="molecule type" value="Genomic_DNA"/>
</dbReference>
<sequence length="198" mass="21843">MLILSGHSAALPSSLSWGYGIAVVTGSSLSGLPVSITLFGHSTQQQTNKVITSTIQLIHQLSDIISSSSRQDHLRLARLRSELSESIQRYGDLQKKIAEKSRALLPPTQKDNRQYRVSQLPLEVRHSFVECSSFQDHPISKTTTPRTGKDSIEDYIQTTSSNVESANQELAKASHHQVTSLAVGKASLLHFCDKLFFI</sequence>
<dbReference type="InterPro" id="IPR006011">
    <property type="entry name" value="Syntaxin_N"/>
</dbReference>
<evidence type="ECO:0000313" key="3">
    <source>
        <dbReference type="Proteomes" id="UP000289886"/>
    </source>
</evidence>
<comment type="caution">
    <text evidence="2">The sequence shown here is derived from an EMBL/GenBank/DDBJ whole genome shotgun (WGS) entry which is preliminary data.</text>
</comment>
<dbReference type="AlphaFoldDB" id="A0A662YWR2"/>
<gene>
    <name evidence="2" type="ORF">EOD39_7758</name>
</gene>
<accession>A0A662YWR2</accession>
<name>A0A662YWR2_ACIRT</name>
<protein>
    <submittedName>
        <fullName evidence="2">t-SNARE domain-containing protein 1</fullName>
    </submittedName>
</protein>
<dbReference type="Gene3D" id="1.20.58.70">
    <property type="match status" value="1"/>
</dbReference>
<organism evidence="2 3">
    <name type="scientific">Acipenser ruthenus</name>
    <name type="common">Sterlet sturgeon</name>
    <dbReference type="NCBI Taxonomy" id="7906"/>
    <lineage>
        <taxon>Eukaryota</taxon>
        <taxon>Metazoa</taxon>
        <taxon>Chordata</taxon>
        <taxon>Craniata</taxon>
        <taxon>Vertebrata</taxon>
        <taxon>Euteleostomi</taxon>
        <taxon>Actinopterygii</taxon>
        <taxon>Chondrostei</taxon>
        <taxon>Acipenseriformes</taxon>
        <taxon>Acipenseridae</taxon>
        <taxon>Acipenser</taxon>
    </lineage>
</organism>
<evidence type="ECO:0000313" key="2">
    <source>
        <dbReference type="EMBL" id="RXN01161.1"/>
    </source>
</evidence>
<reference evidence="2 3" key="1">
    <citation type="submission" date="2019-01" db="EMBL/GenBank/DDBJ databases">
        <title>Draft Genome and Complete Hox-Cluster Characterization of the Sterlet Sturgeon (Acipenser ruthenus).</title>
        <authorList>
            <person name="Wei Q."/>
        </authorList>
    </citation>
    <scope>NUCLEOTIDE SEQUENCE [LARGE SCALE GENOMIC DNA]</scope>
    <source>
        <strain evidence="2">WHYD16114868_AA</strain>
        <tissue evidence="2">Blood</tissue>
    </source>
</reference>
<evidence type="ECO:0000259" key="1">
    <source>
        <dbReference type="Pfam" id="PF14523"/>
    </source>
</evidence>
<keyword evidence="3" id="KW-1185">Reference proteome</keyword>
<feature type="domain" description="Syntaxin N-terminal" evidence="1">
    <location>
        <begin position="41"/>
        <end position="115"/>
    </location>
</feature>
<dbReference type="GO" id="GO:0016020">
    <property type="term" value="C:membrane"/>
    <property type="evidence" value="ECO:0007669"/>
    <property type="project" value="InterPro"/>
</dbReference>
<proteinExistence type="predicted"/>
<dbReference type="Pfam" id="PF14523">
    <property type="entry name" value="Syntaxin_2"/>
    <property type="match status" value="1"/>
</dbReference>